<evidence type="ECO:0000256" key="2">
    <source>
        <dbReference type="ARBA" id="ARBA00022741"/>
    </source>
</evidence>
<dbReference type="GO" id="GO:0003924">
    <property type="term" value="F:GTPase activity"/>
    <property type="evidence" value="ECO:0007669"/>
    <property type="project" value="UniProtKB-UniRule"/>
</dbReference>
<dbReference type="GO" id="GO:0043022">
    <property type="term" value="F:ribosome binding"/>
    <property type="evidence" value="ECO:0007669"/>
    <property type="project" value="TreeGrafter"/>
</dbReference>
<accession>A0A369L170</accession>
<dbReference type="InterPro" id="IPR025121">
    <property type="entry name" value="GTPase_HflX_N"/>
</dbReference>
<proteinExistence type="inferred from homology"/>
<feature type="region of interest" description="Disordered" evidence="9">
    <location>
        <begin position="79"/>
        <end position="116"/>
    </location>
</feature>
<dbReference type="Gene3D" id="3.40.50.300">
    <property type="entry name" value="P-loop containing nucleotide triphosphate hydrolases"/>
    <property type="match status" value="1"/>
</dbReference>
<dbReference type="PRINTS" id="PR00326">
    <property type="entry name" value="GTP1OBG"/>
</dbReference>
<dbReference type="InterPro" id="IPR030394">
    <property type="entry name" value="G_HFLX_dom"/>
</dbReference>
<dbReference type="GO" id="GO:0046872">
    <property type="term" value="F:metal ion binding"/>
    <property type="evidence" value="ECO:0007669"/>
    <property type="project" value="UniProtKB-KW"/>
</dbReference>
<comment type="caution">
    <text evidence="11">The sequence shown here is derived from an EMBL/GenBank/DDBJ whole genome shotgun (WGS) entry which is preliminary data.</text>
</comment>
<dbReference type="PANTHER" id="PTHR10229:SF0">
    <property type="entry name" value="GTP-BINDING PROTEIN 6-RELATED"/>
    <property type="match status" value="1"/>
</dbReference>
<sequence>MLIEINQSKPLRALLVGVPTPDVSDLENQESLQELSKLVKTLGYQVAGTTFQRRQSLFGAIPLGDGKLQEIAKMTNGSGVIKSRTKKMKQNKDDPTSQQNNEAQDEELEDDDKTDSSKIDAVIVDCELTPSQIVNLKTAFNVEVYDRTGVIVAIFSKHAKTREARLQVEIARLKYLAPRIRESGNNERQGVGRGSGESNIELDKRRIRDRIAELKKEIALIQKEQGIKRKKRNEVECVALVGYTNAGKSSLMRSLTGAENLVADKLFATLDTTVRALYPETRPQILITDTVGFIRKLPHDLVVSFHSTLEEALNASLLLFVIDASDENWRNHLLVTQSTLTSIGVTQDYPNQIVFNKVDLITEEKRISLKQEYPTALFLSAHIDADIKKLREFLIEFFERDMVDEKLFIPYSIQGVIGHIRETLRVIHEQYDNSGLVCTVRGKLENIKKVRKRYGI</sequence>
<dbReference type="NCBIfam" id="TIGR03156">
    <property type="entry name" value="GTP_HflX"/>
    <property type="match status" value="1"/>
</dbReference>
<name>A0A369L170_9BACT</name>
<dbReference type="InterPro" id="IPR027417">
    <property type="entry name" value="P-loop_NTPase"/>
</dbReference>
<dbReference type="InterPro" id="IPR006073">
    <property type="entry name" value="GTP-bd"/>
</dbReference>
<keyword evidence="4 5" id="KW-0342">GTP-binding</keyword>
<dbReference type="PANTHER" id="PTHR10229">
    <property type="entry name" value="GTP-BINDING PROTEIN HFLX"/>
    <property type="match status" value="1"/>
</dbReference>
<dbReference type="Gene3D" id="3.40.50.11060">
    <property type="entry name" value="GTPase HflX, N-terminal domain"/>
    <property type="match status" value="1"/>
</dbReference>
<dbReference type="PROSITE" id="PS51705">
    <property type="entry name" value="G_HFLX"/>
    <property type="match status" value="1"/>
</dbReference>
<dbReference type="GO" id="GO:0005737">
    <property type="term" value="C:cytoplasm"/>
    <property type="evidence" value="ECO:0007669"/>
    <property type="project" value="UniProtKB-SubCell"/>
</dbReference>
<dbReference type="CDD" id="cd01878">
    <property type="entry name" value="HflX"/>
    <property type="match status" value="1"/>
</dbReference>
<dbReference type="GO" id="GO:0005525">
    <property type="term" value="F:GTP binding"/>
    <property type="evidence" value="ECO:0007669"/>
    <property type="project" value="UniProtKB-UniRule"/>
</dbReference>
<evidence type="ECO:0000256" key="9">
    <source>
        <dbReference type="SAM" id="MobiDB-lite"/>
    </source>
</evidence>
<dbReference type="PIRSF" id="PIRSF006809">
    <property type="entry name" value="GTP-binding_hflX_prd"/>
    <property type="match status" value="1"/>
</dbReference>
<comment type="subunit">
    <text evidence="5">Monomer. Associates with the 50S ribosomal subunit.</text>
</comment>
<keyword evidence="8" id="KW-0175">Coiled coil</keyword>
<evidence type="ECO:0000259" key="10">
    <source>
        <dbReference type="PROSITE" id="PS51705"/>
    </source>
</evidence>
<evidence type="ECO:0000256" key="5">
    <source>
        <dbReference type="HAMAP-Rule" id="MF_00900"/>
    </source>
</evidence>
<feature type="compositionally biased region" description="Acidic residues" evidence="9">
    <location>
        <begin position="103"/>
        <end position="113"/>
    </location>
</feature>
<keyword evidence="2 5" id="KW-0547">Nucleotide-binding</keyword>
<protein>
    <recommendedName>
        <fullName evidence="5">GTPase HflX</fullName>
    </recommendedName>
    <alternativeName>
        <fullName evidence="5">GTP-binding protein HflX</fullName>
    </alternativeName>
</protein>
<reference evidence="11" key="1">
    <citation type="submission" date="2018-04" db="EMBL/GenBank/DDBJ databases">
        <title>Draft genome sequence of the Candidatus Spirobacillus cienkowskii, a pathogen of freshwater Daphnia species, reconstructed from hemolymph metagenomic reads.</title>
        <authorList>
            <person name="Bresciani L."/>
            <person name="Lemos L.N."/>
            <person name="Wale N."/>
            <person name="Lin J.Y."/>
            <person name="Fernandes G.R."/>
            <person name="Duffy M.A."/>
            <person name="Rodrigues J.M."/>
        </authorList>
    </citation>
    <scope>NUCLEOTIDE SEQUENCE [LARGE SCALE GENOMIC DNA]</scope>
    <source>
        <strain evidence="11">Binning01</strain>
    </source>
</reference>
<feature type="domain" description="Hflx-type G" evidence="10">
    <location>
        <begin position="236"/>
        <end position="402"/>
    </location>
</feature>
<feature type="coiled-coil region" evidence="8">
    <location>
        <begin position="197"/>
        <end position="224"/>
    </location>
</feature>
<evidence type="ECO:0000256" key="4">
    <source>
        <dbReference type="ARBA" id="ARBA00023134"/>
    </source>
</evidence>
<comment type="cofactor">
    <cofactor evidence="7">
        <name>Mg(2+)</name>
        <dbReference type="ChEBI" id="CHEBI:18420"/>
    </cofactor>
</comment>
<dbReference type="InterPro" id="IPR032305">
    <property type="entry name" value="GTP-bd_M"/>
</dbReference>
<keyword evidence="12" id="KW-1185">Reference proteome</keyword>
<comment type="subcellular location">
    <subcellularLocation>
        <location evidence="5">Cytoplasm</location>
    </subcellularLocation>
    <text evidence="5">May associate with membranes.</text>
</comment>
<dbReference type="Pfam" id="PF01926">
    <property type="entry name" value="MMR_HSR1"/>
    <property type="match status" value="1"/>
</dbReference>
<dbReference type="EMBL" id="QOVW01000004">
    <property type="protein sequence ID" value="RDB37226.1"/>
    <property type="molecule type" value="Genomic_DNA"/>
</dbReference>
<evidence type="ECO:0000313" key="11">
    <source>
        <dbReference type="EMBL" id="RDB37226.1"/>
    </source>
</evidence>
<dbReference type="Gene3D" id="6.10.250.2860">
    <property type="match status" value="1"/>
</dbReference>
<dbReference type="Pfam" id="PF13167">
    <property type="entry name" value="GTP-bdg_N"/>
    <property type="match status" value="2"/>
</dbReference>
<comment type="function">
    <text evidence="5">GTPase that associates with the 50S ribosomal subunit and may have a role during protein synthesis or ribosome biogenesis.</text>
</comment>
<evidence type="ECO:0000256" key="6">
    <source>
        <dbReference type="PIRSR" id="PIRSR006809-1"/>
    </source>
</evidence>
<feature type="binding site" evidence="6">
    <location>
        <begin position="380"/>
        <end position="382"/>
    </location>
    <ligand>
        <name>GTP</name>
        <dbReference type="ChEBI" id="CHEBI:37565"/>
    </ligand>
</feature>
<organism evidence="11 12">
    <name type="scientific">Spirobacillus cienkowskii</name>
    <dbReference type="NCBI Taxonomy" id="495820"/>
    <lineage>
        <taxon>Bacteria</taxon>
        <taxon>Pseudomonadati</taxon>
        <taxon>Bdellovibrionota</taxon>
        <taxon>Oligoflexia</taxon>
        <taxon>Silvanigrellales</taxon>
        <taxon>Spirobacillus</taxon>
    </lineage>
</organism>
<gene>
    <name evidence="5 11" type="primary">hflX</name>
    <name evidence="11" type="ORF">DCC88_00940</name>
</gene>
<dbReference type="Proteomes" id="UP000253934">
    <property type="component" value="Unassembled WGS sequence"/>
</dbReference>
<dbReference type="InterPro" id="IPR016496">
    <property type="entry name" value="GTPase_HflX"/>
</dbReference>
<keyword evidence="3 7" id="KW-0460">Magnesium</keyword>
<keyword evidence="1 7" id="KW-0479">Metal-binding</keyword>
<feature type="binding site" evidence="6">
    <location>
        <begin position="267"/>
        <end position="271"/>
    </location>
    <ligand>
        <name>GTP</name>
        <dbReference type="ChEBI" id="CHEBI:37565"/>
    </ligand>
</feature>
<evidence type="ECO:0000313" key="12">
    <source>
        <dbReference type="Proteomes" id="UP000253934"/>
    </source>
</evidence>
<dbReference type="Pfam" id="PF16360">
    <property type="entry name" value="GTP-bdg_M"/>
    <property type="match status" value="1"/>
</dbReference>
<feature type="binding site" evidence="6">
    <location>
        <begin position="289"/>
        <end position="292"/>
    </location>
    <ligand>
        <name>GTP</name>
        <dbReference type="ChEBI" id="CHEBI:37565"/>
    </ligand>
</feature>
<feature type="binding site" evidence="7">
    <location>
        <position position="269"/>
    </location>
    <ligand>
        <name>Mg(2+)</name>
        <dbReference type="ChEBI" id="CHEBI:18420"/>
    </ligand>
</feature>
<dbReference type="SUPFAM" id="SSF52540">
    <property type="entry name" value="P-loop containing nucleoside triphosphate hydrolases"/>
    <property type="match status" value="1"/>
</dbReference>
<evidence type="ECO:0000256" key="3">
    <source>
        <dbReference type="ARBA" id="ARBA00022842"/>
    </source>
</evidence>
<evidence type="ECO:0000256" key="8">
    <source>
        <dbReference type="SAM" id="Coils"/>
    </source>
</evidence>
<dbReference type="HAMAP" id="MF_00900">
    <property type="entry name" value="GTPase_HflX"/>
    <property type="match status" value="1"/>
</dbReference>
<dbReference type="AlphaFoldDB" id="A0A369L170"/>
<feature type="binding site" evidence="7">
    <location>
        <position position="249"/>
    </location>
    <ligand>
        <name>Mg(2+)</name>
        <dbReference type="ChEBI" id="CHEBI:18420"/>
    </ligand>
</feature>
<feature type="binding site" evidence="6">
    <location>
        <begin position="242"/>
        <end position="249"/>
    </location>
    <ligand>
        <name>GTP</name>
        <dbReference type="ChEBI" id="CHEBI:37565"/>
    </ligand>
</feature>
<dbReference type="RefSeq" id="WP_338635928.1">
    <property type="nucleotide sequence ID" value="NZ_CP146516.1"/>
</dbReference>
<dbReference type="InterPro" id="IPR042108">
    <property type="entry name" value="GTPase_HflX_N_sf"/>
</dbReference>
<keyword evidence="5" id="KW-0963">Cytoplasm</keyword>
<evidence type="ECO:0000256" key="7">
    <source>
        <dbReference type="PIRSR" id="PIRSR006809-2"/>
    </source>
</evidence>
<comment type="similarity">
    <text evidence="5">Belongs to the TRAFAC class OBG-HflX-like GTPase superfamily. HflX GTPase family.</text>
</comment>
<evidence type="ECO:0000256" key="1">
    <source>
        <dbReference type="ARBA" id="ARBA00022723"/>
    </source>
</evidence>
<feature type="binding site" evidence="6">
    <location>
        <begin position="356"/>
        <end position="359"/>
    </location>
    <ligand>
        <name>GTP</name>
        <dbReference type="ChEBI" id="CHEBI:37565"/>
    </ligand>
</feature>